<dbReference type="Proteomes" id="UP000219020">
    <property type="component" value="Unassembled WGS sequence"/>
</dbReference>
<dbReference type="InterPro" id="IPR028939">
    <property type="entry name" value="P5C_Rdtase_cat_N"/>
</dbReference>
<evidence type="ECO:0000256" key="2">
    <source>
        <dbReference type="ARBA" id="ARBA00022857"/>
    </source>
</evidence>
<dbReference type="InterPro" id="IPR029036">
    <property type="entry name" value="P5CR_dimer"/>
</dbReference>
<evidence type="ECO:0000259" key="10">
    <source>
        <dbReference type="Pfam" id="PF14748"/>
    </source>
</evidence>
<dbReference type="GeneID" id="66951320"/>
<dbReference type="InterPro" id="IPR053790">
    <property type="entry name" value="P5CR-like_CS"/>
</dbReference>
<keyword evidence="2 4" id="KW-0521">NADP</keyword>
<evidence type="ECO:0000313" key="11">
    <source>
        <dbReference type="EMBL" id="PCS23391.1"/>
    </source>
</evidence>
<dbReference type="Pfam" id="PF03807">
    <property type="entry name" value="F420_oxidored"/>
    <property type="match status" value="1"/>
</dbReference>
<dbReference type="EMBL" id="NBYY01000010">
    <property type="protein sequence ID" value="PCS23391.1"/>
    <property type="molecule type" value="Genomic_DNA"/>
</dbReference>
<dbReference type="GO" id="GO:0005737">
    <property type="term" value="C:cytoplasm"/>
    <property type="evidence" value="ECO:0007669"/>
    <property type="project" value="UniProtKB-SubCell"/>
</dbReference>
<dbReference type="AlphaFoldDB" id="A0A2A5T5H0"/>
<comment type="similarity">
    <text evidence="1 4 7">Belongs to the pyrroline-5-carboxylate reductase family.</text>
</comment>
<dbReference type="NCBIfam" id="TIGR00112">
    <property type="entry name" value="proC"/>
    <property type="match status" value="1"/>
</dbReference>
<evidence type="ECO:0000256" key="5">
    <source>
        <dbReference type="NCBIfam" id="TIGR00112"/>
    </source>
</evidence>
<dbReference type="PIRSF" id="PIRSF000193">
    <property type="entry name" value="Pyrrol-5-carb_rd"/>
    <property type="match status" value="1"/>
</dbReference>
<comment type="function">
    <text evidence="4">Catalyzes the reduction of 1-pyrroline-5-carboxylate (PCA) to L-proline.</text>
</comment>
<dbReference type="Pfam" id="PF14748">
    <property type="entry name" value="P5CR_dimer"/>
    <property type="match status" value="1"/>
</dbReference>
<evidence type="ECO:0000256" key="4">
    <source>
        <dbReference type="HAMAP-Rule" id="MF_01925"/>
    </source>
</evidence>
<keyword evidence="3 4" id="KW-0560">Oxidoreductase</keyword>
<name>A0A2A5T5H0_9GAMM</name>
<dbReference type="PROSITE" id="PS00521">
    <property type="entry name" value="P5CR"/>
    <property type="match status" value="1"/>
</dbReference>
<feature type="transmembrane region" description="Helical" evidence="8">
    <location>
        <begin position="6"/>
        <end position="23"/>
    </location>
</feature>
<dbReference type="UniPathway" id="UPA00098">
    <property type="reaction ID" value="UER00361"/>
</dbReference>
<feature type="domain" description="Pyrroline-5-carboxylate reductase dimerisation" evidence="10">
    <location>
        <begin position="163"/>
        <end position="268"/>
    </location>
</feature>
<keyword evidence="4 7" id="KW-0028">Amino-acid biosynthesis</keyword>
<dbReference type="EC" id="1.5.1.2" evidence="4 5"/>
<evidence type="ECO:0000256" key="1">
    <source>
        <dbReference type="ARBA" id="ARBA00005525"/>
    </source>
</evidence>
<gene>
    <name evidence="4" type="primary">proC</name>
    <name evidence="11" type="ORF">BTN49_0988</name>
</gene>
<accession>A0A2A5T5H0</accession>
<dbReference type="SUPFAM" id="SSF51735">
    <property type="entry name" value="NAD(P)-binding Rossmann-fold domains"/>
    <property type="match status" value="1"/>
</dbReference>
<comment type="pathway">
    <text evidence="4 7">Amino-acid biosynthesis; L-proline biosynthesis; L-proline from L-glutamate 5-semialdehyde: step 1/1.</text>
</comment>
<reference evidence="12" key="1">
    <citation type="submission" date="2017-04" db="EMBL/GenBank/DDBJ databases">
        <title>Genome evolution of the luminous symbionts of deep sea anglerfish.</title>
        <authorList>
            <person name="Hendry T.A."/>
        </authorList>
    </citation>
    <scope>NUCLEOTIDE SEQUENCE [LARGE SCALE GENOMIC DNA]</scope>
</reference>
<comment type="subcellular location">
    <subcellularLocation>
        <location evidence="4">Cytoplasm</location>
    </subcellularLocation>
</comment>
<keyword evidence="8" id="KW-1133">Transmembrane helix</keyword>
<evidence type="ECO:0000313" key="12">
    <source>
        <dbReference type="Proteomes" id="UP000219020"/>
    </source>
</evidence>
<proteinExistence type="inferred from homology"/>
<keyword evidence="8" id="KW-0472">Membrane</keyword>
<comment type="catalytic activity">
    <reaction evidence="4 7">
        <text>L-proline + NADP(+) = (S)-1-pyrroline-5-carboxylate + NADPH + 2 H(+)</text>
        <dbReference type="Rhea" id="RHEA:14109"/>
        <dbReference type="ChEBI" id="CHEBI:15378"/>
        <dbReference type="ChEBI" id="CHEBI:17388"/>
        <dbReference type="ChEBI" id="CHEBI:57783"/>
        <dbReference type="ChEBI" id="CHEBI:58349"/>
        <dbReference type="ChEBI" id="CHEBI:60039"/>
        <dbReference type="EC" id="1.5.1.2"/>
    </reaction>
</comment>
<dbReference type="RefSeq" id="WP_097356117.1">
    <property type="nucleotide sequence ID" value="NZ_CAWNJE010000019.1"/>
</dbReference>
<keyword evidence="8" id="KW-0812">Transmembrane</keyword>
<dbReference type="SUPFAM" id="SSF48179">
    <property type="entry name" value="6-phosphogluconate dehydrogenase C-terminal domain-like"/>
    <property type="match status" value="1"/>
</dbReference>
<feature type="binding site" evidence="6">
    <location>
        <begin position="9"/>
        <end position="14"/>
    </location>
    <ligand>
        <name>NADP(+)</name>
        <dbReference type="ChEBI" id="CHEBI:58349"/>
    </ligand>
</feature>
<dbReference type="OrthoDB" id="9805754at2"/>
<dbReference type="GO" id="GO:0055129">
    <property type="term" value="P:L-proline biosynthetic process"/>
    <property type="evidence" value="ECO:0007669"/>
    <property type="project" value="UniProtKB-UniRule"/>
</dbReference>
<dbReference type="Gene3D" id="1.10.3730.10">
    <property type="entry name" value="ProC C-terminal domain-like"/>
    <property type="match status" value="1"/>
</dbReference>
<comment type="caution">
    <text evidence="11">The sequence shown here is derived from an EMBL/GenBank/DDBJ whole genome shotgun (WGS) entry which is preliminary data.</text>
</comment>
<evidence type="ECO:0000259" key="9">
    <source>
        <dbReference type="Pfam" id="PF03807"/>
    </source>
</evidence>
<dbReference type="Gene3D" id="3.40.50.720">
    <property type="entry name" value="NAD(P)-binding Rossmann-like Domain"/>
    <property type="match status" value="1"/>
</dbReference>
<keyword evidence="12" id="KW-1185">Reference proteome</keyword>
<dbReference type="HAMAP" id="MF_01925">
    <property type="entry name" value="P5C_reductase"/>
    <property type="match status" value="1"/>
</dbReference>
<sequence>MEQRTIAFIGAGNMACSIIVGLLQSGYKASRITAVNRTSERSAIFRDIHGINANENVMEGARNAEVVVLGVKPQSMEDLLASMKNIDWSRKLVISIAAGISVSRLSEMAQATLNLIRVMPNMPALVGEGMSGLYAPDSVSNQDRVFSTQLLEAVGEVCWVTNEEEINGIIATAGSAPAYFFLFMEAMQIEAERQGFDKHTARMLVQQSALGAAKMVVANPDIELATLRNQVTSEGGSTAQALNVFNKNQLSETIAEAMQAAARRAEEMESLF</sequence>
<feature type="domain" description="Pyrroline-5-carboxylate reductase catalytic N-terminal" evidence="9">
    <location>
        <begin position="5"/>
        <end position="99"/>
    </location>
</feature>
<protein>
    <recommendedName>
        <fullName evidence="4 5">Pyrroline-5-carboxylate reductase</fullName>
        <shortName evidence="4">P5C reductase</shortName>
        <shortName evidence="4">P5CR</shortName>
        <ecNumber evidence="4 5">1.5.1.2</ecNumber>
    </recommendedName>
    <alternativeName>
        <fullName evidence="4">PCA reductase</fullName>
    </alternativeName>
</protein>
<organism evidence="11 12">
    <name type="scientific">Candidatus Enterovibrio escicola</name>
    <dbReference type="NCBI Taxonomy" id="1927127"/>
    <lineage>
        <taxon>Bacteria</taxon>
        <taxon>Pseudomonadati</taxon>
        <taxon>Pseudomonadota</taxon>
        <taxon>Gammaproteobacteria</taxon>
        <taxon>Vibrionales</taxon>
        <taxon>Vibrionaceae</taxon>
        <taxon>Enterovibrio</taxon>
    </lineage>
</organism>
<evidence type="ECO:0000256" key="8">
    <source>
        <dbReference type="SAM" id="Phobius"/>
    </source>
</evidence>
<comment type="catalytic activity">
    <reaction evidence="4">
        <text>L-proline + NAD(+) = (S)-1-pyrroline-5-carboxylate + NADH + 2 H(+)</text>
        <dbReference type="Rhea" id="RHEA:14105"/>
        <dbReference type="ChEBI" id="CHEBI:15378"/>
        <dbReference type="ChEBI" id="CHEBI:17388"/>
        <dbReference type="ChEBI" id="CHEBI:57540"/>
        <dbReference type="ChEBI" id="CHEBI:57945"/>
        <dbReference type="ChEBI" id="CHEBI:60039"/>
        <dbReference type="EC" id="1.5.1.2"/>
    </reaction>
</comment>
<dbReference type="InterPro" id="IPR000304">
    <property type="entry name" value="Pyrroline-COOH_reductase"/>
</dbReference>
<dbReference type="FunFam" id="1.10.3730.10:FF:000001">
    <property type="entry name" value="Pyrroline-5-carboxylate reductase"/>
    <property type="match status" value="1"/>
</dbReference>
<dbReference type="InterPro" id="IPR008927">
    <property type="entry name" value="6-PGluconate_DH-like_C_sf"/>
</dbReference>
<evidence type="ECO:0000256" key="6">
    <source>
        <dbReference type="PIRSR" id="PIRSR000193-1"/>
    </source>
</evidence>
<keyword evidence="4 7" id="KW-0641">Proline biosynthesis</keyword>
<keyword evidence="4" id="KW-0963">Cytoplasm</keyword>
<dbReference type="GO" id="GO:0004735">
    <property type="term" value="F:pyrroline-5-carboxylate reductase activity"/>
    <property type="evidence" value="ECO:0007669"/>
    <property type="project" value="UniProtKB-UniRule"/>
</dbReference>
<dbReference type="PANTHER" id="PTHR11645:SF0">
    <property type="entry name" value="PYRROLINE-5-CARBOXYLATE REDUCTASE 3"/>
    <property type="match status" value="1"/>
</dbReference>
<evidence type="ECO:0000256" key="7">
    <source>
        <dbReference type="RuleBase" id="RU003903"/>
    </source>
</evidence>
<evidence type="ECO:0000256" key="3">
    <source>
        <dbReference type="ARBA" id="ARBA00023002"/>
    </source>
</evidence>
<dbReference type="PANTHER" id="PTHR11645">
    <property type="entry name" value="PYRROLINE-5-CARBOXYLATE REDUCTASE"/>
    <property type="match status" value="1"/>
</dbReference>
<dbReference type="InterPro" id="IPR036291">
    <property type="entry name" value="NAD(P)-bd_dom_sf"/>
</dbReference>